<dbReference type="Gene3D" id="3.40.718.10">
    <property type="entry name" value="Isopropylmalate Dehydrogenase"/>
    <property type="match status" value="1"/>
</dbReference>
<name>A0A0F9N4G4_9ZZZZ</name>
<organism evidence="1">
    <name type="scientific">marine sediment metagenome</name>
    <dbReference type="NCBI Taxonomy" id="412755"/>
    <lineage>
        <taxon>unclassified sequences</taxon>
        <taxon>metagenomes</taxon>
        <taxon>ecological metagenomes</taxon>
    </lineage>
</organism>
<proteinExistence type="predicted"/>
<sequence length="284" mass="31424">MTIVQKFSVMAKGKKARIGIGLGNSKVHNLKILDACAAFLQKFTSKIYTFGNNASINQIQNENLPTHKSDIVLIESGNPEQKIFEFLKDNTINSIIRGSLSSNNFLLNFKSYLYTKKINRLALLETVEGHQFFYGPVGIDECNNVENKIEFLHFAIKKFGLLGITPIISILSGGRRADIGRDINVDESIRNGDRVVIIMKKQFPDLKISHDEILIEKSIENKSNLIIAPDGISGNLIYRTLVHLGGGKAYGAIYNTKEAIIDTSRVARSSEILGALMLALALSN</sequence>
<reference evidence="1" key="1">
    <citation type="journal article" date="2015" name="Nature">
        <title>Complex archaea that bridge the gap between prokaryotes and eukaryotes.</title>
        <authorList>
            <person name="Spang A."/>
            <person name="Saw J.H."/>
            <person name="Jorgensen S.L."/>
            <person name="Zaremba-Niedzwiedzka K."/>
            <person name="Martijn J."/>
            <person name="Lind A.E."/>
            <person name="van Eijk R."/>
            <person name="Schleper C."/>
            <person name="Guy L."/>
            <person name="Ettema T.J."/>
        </authorList>
    </citation>
    <scope>NUCLEOTIDE SEQUENCE</scope>
</reference>
<protein>
    <recommendedName>
        <fullName evidence="2">Phosphate acetyl/butaryl transferase domain-containing protein</fullName>
    </recommendedName>
</protein>
<comment type="caution">
    <text evidence="1">The sequence shown here is derived from an EMBL/GenBank/DDBJ whole genome shotgun (WGS) entry which is preliminary data.</text>
</comment>
<dbReference type="SUPFAM" id="SSF53659">
    <property type="entry name" value="Isocitrate/Isopropylmalate dehydrogenase-like"/>
    <property type="match status" value="1"/>
</dbReference>
<evidence type="ECO:0000313" key="1">
    <source>
        <dbReference type="EMBL" id="KKN12849.1"/>
    </source>
</evidence>
<dbReference type="AlphaFoldDB" id="A0A0F9N4G4"/>
<dbReference type="EMBL" id="LAZR01003986">
    <property type="protein sequence ID" value="KKN12849.1"/>
    <property type="molecule type" value="Genomic_DNA"/>
</dbReference>
<evidence type="ECO:0008006" key="2">
    <source>
        <dbReference type="Google" id="ProtNLM"/>
    </source>
</evidence>
<accession>A0A0F9N4G4</accession>
<gene>
    <name evidence="1" type="ORF">LCGC14_1012340</name>
</gene>